<dbReference type="EMBL" id="JAWHTF010000006">
    <property type="protein sequence ID" value="MDU8886759.1"/>
    <property type="molecule type" value="Genomic_DNA"/>
</dbReference>
<dbReference type="Proteomes" id="UP001268651">
    <property type="component" value="Unassembled WGS sequence"/>
</dbReference>
<dbReference type="PANTHER" id="PTHR10545">
    <property type="entry name" value="DIAMINE N-ACETYLTRANSFERASE"/>
    <property type="match status" value="1"/>
</dbReference>
<dbReference type="PANTHER" id="PTHR10545:SF29">
    <property type="entry name" value="GH14572P-RELATED"/>
    <property type="match status" value="1"/>
</dbReference>
<evidence type="ECO:0000313" key="5">
    <source>
        <dbReference type="Proteomes" id="UP001268651"/>
    </source>
</evidence>
<comment type="caution">
    <text evidence="4">The sequence shown here is derived from an EMBL/GenBank/DDBJ whole genome shotgun (WGS) entry which is preliminary data.</text>
</comment>
<keyword evidence="1" id="KW-0808">Transferase</keyword>
<sequence length="161" mass="18818">MSFSIRKAEKKDAQTILSLIQHLAHFEREPEVVEVTVEEIERDGFGKNPLFQTLLAEKDGDVVGMALYYYRYSTWKGKTIHLEDLIVYEHMRKQNIGTALYDAVLKQAYKENVRRVEWVVLDWNTPARDFYINSGAKILEGWETVQMDQNSLIQYISNRGN</sequence>
<dbReference type="InterPro" id="IPR000182">
    <property type="entry name" value="GNAT_dom"/>
</dbReference>
<dbReference type="InterPro" id="IPR016181">
    <property type="entry name" value="Acyl_CoA_acyltransferase"/>
</dbReference>
<evidence type="ECO:0000256" key="2">
    <source>
        <dbReference type="ARBA" id="ARBA00023315"/>
    </source>
</evidence>
<protein>
    <submittedName>
        <fullName evidence="4">GNAT family N-acetyltransferase</fullName>
    </submittedName>
</protein>
<evidence type="ECO:0000256" key="1">
    <source>
        <dbReference type="ARBA" id="ARBA00022679"/>
    </source>
</evidence>
<evidence type="ECO:0000313" key="4">
    <source>
        <dbReference type="EMBL" id="MDU8886759.1"/>
    </source>
</evidence>
<dbReference type="RefSeq" id="WP_316662856.1">
    <property type="nucleotide sequence ID" value="NZ_JAWHTF010000006.1"/>
</dbReference>
<keyword evidence="2" id="KW-0012">Acyltransferase</keyword>
<reference evidence="4 5" key="1">
    <citation type="submission" date="2023-10" db="EMBL/GenBank/DDBJ databases">
        <title>Marimonas sp. nov. isolated from tidal mud flat.</title>
        <authorList>
            <person name="Jaincy N.J."/>
            <person name="Srinivasan S."/>
            <person name="Lee S.-S."/>
        </authorList>
    </citation>
    <scope>NUCLEOTIDE SEQUENCE [LARGE SCALE GENOMIC DNA]</scope>
    <source>
        <strain evidence="4 5">MJ-SS3</strain>
    </source>
</reference>
<gene>
    <name evidence="4" type="ORF">RXV94_11355</name>
</gene>
<keyword evidence="5" id="KW-1185">Reference proteome</keyword>
<dbReference type="InterPro" id="IPR051016">
    <property type="entry name" value="Diverse_Substrate_AcTransf"/>
</dbReference>
<dbReference type="SUPFAM" id="SSF55729">
    <property type="entry name" value="Acyl-CoA N-acyltransferases (Nat)"/>
    <property type="match status" value="1"/>
</dbReference>
<evidence type="ECO:0000259" key="3">
    <source>
        <dbReference type="PROSITE" id="PS51186"/>
    </source>
</evidence>
<dbReference type="Pfam" id="PF00583">
    <property type="entry name" value="Acetyltransf_1"/>
    <property type="match status" value="1"/>
</dbReference>
<proteinExistence type="predicted"/>
<feature type="domain" description="N-acetyltransferase" evidence="3">
    <location>
        <begin position="3"/>
        <end position="157"/>
    </location>
</feature>
<accession>A0ABU3U8L8</accession>
<dbReference type="PROSITE" id="PS51186">
    <property type="entry name" value="GNAT"/>
    <property type="match status" value="1"/>
</dbReference>
<organism evidence="4 5">
    <name type="scientific">Gilvirhabdus luticola</name>
    <dbReference type="NCBI Taxonomy" id="3079858"/>
    <lineage>
        <taxon>Bacteria</taxon>
        <taxon>Pseudomonadati</taxon>
        <taxon>Bacteroidota</taxon>
        <taxon>Flavobacteriia</taxon>
        <taxon>Flavobacteriales</taxon>
        <taxon>Flavobacteriaceae</taxon>
        <taxon>Gilvirhabdus</taxon>
    </lineage>
</organism>
<name>A0ABU3U8L8_9FLAO</name>
<dbReference type="Gene3D" id="3.40.630.30">
    <property type="match status" value="1"/>
</dbReference>